<evidence type="ECO:0000256" key="1">
    <source>
        <dbReference type="ARBA" id="ARBA00010396"/>
    </source>
</evidence>
<dbReference type="SUPFAM" id="SSF81799">
    <property type="entry name" value="Putative methyltransferase TM0872, insert domain"/>
    <property type="match status" value="1"/>
</dbReference>
<keyword evidence="5 7" id="KW-0808">Transferase</keyword>
<comment type="function">
    <text evidence="7">Specifically methylates the N4 position of cytidine in position 1402 (C1402) of 16S rRNA.</text>
</comment>
<feature type="compositionally biased region" description="Basic and acidic residues" evidence="8">
    <location>
        <begin position="290"/>
        <end position="299"/>
    </location>
</feature>
<dbReference type="InterPro" id="IPR023397">
    <property type="entry name" value="SAM-dep_MeTrfase_MraW_recog"/>
</dbReference>
<dbReference type="OrthoDB" id="9806637at2"/>
<dbReference type="HAMAP" id="MF_01007">
    <property type="entry name" value="16SrRNA_methyltr_H"/>
    <property type="match status" value="1"/>
</dbReference>
<dbReference type="Gene3D" id="1.10.150.170">
    <property type="entry name" value="Putative methyltransferase TM0872, insert domain"/>
    <property type="match status" value="1"/>
</dbReference>
<feature type="binding site" evidence="7">
    <location>
        <position position="108"/>
    </location>
    <ligand>
        <name>S-adenosyl-L-methionine</name>
        <dbReference type="ChEBI" id="CHEBI:59789"/>
    </ligand>
</feature>
<accession>A0A1M4T756</accession>
<evidence type="ECO:0000256" key="3">
    <source>
        <dbReference type="ARBA" id="ARBA00022552"/>
    </source>
</evidence>
<keyword evidence="2 7" id="KW-0963">Cytoplasm</keyword>
<keyword evidence="10" id="KW-1185">Reference proteome</keyword>
<dbReference type="InterPro" id="IPR029063">
    <property type="entry name" value="SAM-dependent_MTases_sf"/>
</dbReference>
<dbReference type="Gene3D" id="3.40.50.150">
    <property type="entry name" value="Vaccinia Virus protein VP39"/>
    <property type="match status" value="1"/>
</dbReference>
<evidence type="ECO:0000256" key="4">
    <source>
        <dbReference type="ARBA" id="ARBA00022603"/>
    </source>
</evidence>
<evidence type="ECO:0000256" key="2">
    <source>
        <dbReference type="ARBA" id="ARBA00022490"/>
    </source>
</evidence>
<protein>
    <recommendedName>
        <fullName evidence="7">Ribosomal RNA small subunit methyltransferase H</fullName>
        <ecNumber evidence="7">2.1.1.199</ecNumber>
    </recommendedName>
    <alternativeName>
        <fullName evidence="7">16S rRNA m(4)C1402 methyltransferase</fullName>
    </alternativeName>
    <alternativeName>
        <fullName evidence="7">rRNA (cytosine-N(4)-)-methyltransferase RsmH</fullName>
    </alternativeName>
</protein>
<dbReference type="GO" id="GO:0071424">
    <property type="term" value="F:rRNA (cytosine-N4-)-methyltransferase activity"/>
    <property type="evidence" value="ECO:0007669"/>
    <property type="project" value="UniProtKB-UniRule"/>
</dbReference>
<sequence>MEFHHVSVMPEETIRGLLTDLSGIYVDCTLGGAGHSGRIAEQLTENGRIIGIDQDAEAIEAAGRHLAGSRCRVDIVHDNFRNLDAILEAQGAPLVDGVLFDLGVSSHQIDDAERGFSYMQDAPLDMRMDPNGLLTAEDIINDWEEDELNRIFHEYGEERWSKRIAQFIVEARSEKRIETTGELVDIICRAIPKAVRRAAGGHPAKRVFQAVRIAVNDELGILEKSFRAAVKHLKPGGRIAIITFHSLEDRIAKNTLRELARGCICPPELPVCVCNHKPEIKQIGKAVQPGKDEMAENPRSRSAKLRIAEKL</sequence>
<comment type="similarity">
    <text evidence="1 7">Belongs to the methyltransferase superfamily. RsmH family.</text>
</comment>
<dbReference type="GO" id="GO:0005737">
    <property type="term" value="C:cytoplasm"/>
    <property type="evidence" value="ECO:0007669"/>
    <property type="project" value="UniProtKB-SubCell"/>
</dbReference>
<feature type="binding site" evidence="7">
    <location>
        <position position="101"/>
    </location>
    <ligand>
        <name>S-adenosyl-L-methionine</name>
        <dbReference type="ChEBI" id="CHEBI:59789"/>
    </ligand>
</feature>
<dbReference type="Proteomes" id="UP000184404">
    <property type="component" value="Unassembled WGS sequence"/>
</dbReference>
<dbReference type="GO" id="GO:0070475">
    <property type="term" value="P:rRNA base methylation"/>
    <property type="evidence" value="ECO:0007669"/>
    <property type="project" value="UniProtKB-UniRule"/>
</dbReference>
<feature type="region of interest" description="Disordered" evidence="8">
    <location>
        <begin position="290"/>
        <end position="311"/>
    </location>
</feature>
<dbReference type="PANTHER" id="PTHR11265:SF0">
    <property type="entry name" value="12S RRNA N4-METHYLCYTIDINE METHYLTRANSFERASE"/>
    <property type="match status" value="1"/>
</dbReference>
<dbReference type="EMBL" id="FQUG01000002">
    <property type="protein sequence ID" value="SHE40363.1"/>
    <property type="molecule type" value="Genomic_DNA"/>
</dbReference>
<dbReference type="PANTHER" id="PTHR11265">
    <property type="entry name" value="S-ADENOSYL-METHYLTRANSFERASE MRAW"/>
    <property type="match status" value="1"/>
</dbReference>
<evidence type="ECO:0000256" key="8">
    <source>
        <dbReference type="SAM" id="MobiDB-lite"/>
    </source>
</evidence>
<proteinExistence type="inferred from homology"/>
<feature type="binding site" evidence="7">
    <location>
        <begin position="33"/>
        <end position="35"/>
    </location>
    <ligand>
        <name>S-adenosyl-L-methionine</name>
        <dbReference type="ChEBI" id="CHEBI:59789"/>
    </ligand>
</feature>
<evidence type="ECO:0000256" key="6">
    <source>
        <dbReference type="ARBA" id="ARBA00022691"/>
    </source>
</evidence>
<dbReference type="SUPFAM" id="SSF53335">
    <property type="entry name" value="S-adenosyl-L-methionine-dependent methyltransferases"/>
    <property type="match status" value="1"/>
</dbReference>
<comment type="catalytic activity">
    <reaction evidence="7">
        <text>cytidine(1402) in 16S rRNA + S-adenosyl-L-methionine = N(4)-methylcytidine(1402) in 16S rRNA + S-adenosyl-L-homocysteine + H(+)</text>
        <dbReference type="Rhea" id="RHEA:42928"/>
        <dbReference type="Rhea" id="RHEA-COMP:10286"/>
        <dbReference type="Rhea" id="RHEA-COMP:10287"/>
        <dbReference type="ChEBI" id="CHEBI:15378"/>
        <dbReference type="ChEBI" id="CHEBI:57856"/>
        <dbReference type="ChEBI" id="CHEBI:59789"/>
        <dbReference type="ChEBI" id="CHEBI:74506"/>
        <dbReference type="ChEBI" id="CHEBI:82748"/>
        <dbReference type="EC" id="2.1.1.199"/>
    </reaction>
</comment>
<keyword evidence="4 7" id="KW-0489">Methyltransferase</keyword>
<keyword evidence="6 7" id="KW-0949">S-adenosyl-L-methionine</keyword>
<feature type="binding site" evidence="7">
    <location>
        <position position="80"/>
    </location>
    <ligand>
        <name>S-adenosyl-L-methionine</name>
        <dbReference type="ChEBI" id="CHEBI:59789"/>
    </ligand>
</feature>
<dbReference type="NCBIfam" id="TIGR00006">
    <property type="entry name" value="16S rRNA (cytosine(1402)-N(4))-methyltransferase RsmH"/>
    <property type="match status" value="1"/>
</dbReference>
<evidence type="ECO:0000313" key="9">
    <source>
        <dbReference type="EMBL" id="SHE40363.1"/>
    </source>
</evidence>
<dbReference type="FunFam" id="1.10.150.170:FF:000001">
    <property type="entry name" value="Ribosomal RNA small subunit methyltransferase H"/>
    <property type="match status" value="1"/>
</dbReference>
<keyword evidence="3 7" id="KW-0698">rRNA processing</keyword>
<evidence type="ECO:0000313" key="10">
    <source>
        <dbReference type="Proteomes" id="UP000184404"/>
    </source>
</evidence>
<feature type="binding site" evidence="7">
    <location>
        <position position="53"/>
    </location>
    <ligand>
        <name>S-adenosyl-L-methionine</name>
        <dbReference type="ChEBI" id="CHEBI:59789"/>
    </ligand>
</feature>
<comment type="subcellular location">
    <subcellularLocation>
        <location evidence="7">Cytoplasm</location>
    </subcellularLocation>
</comment>
<name>A0A1M4T756_9FIRM</name>
<dbReference type="RefSeq" id="WP_072934488.1">
    <property type="nucleotide sequence ID" value="NZ_FQUG01000002.1"/>
</dbReference>
<dbReference type="STRING" id="1123243.SAMN02745190_00390"/>
<dbReference type="EC" id="2.1.1.199" evidence="7"/>
<dbReference type="Pfam" id="PF01795">
    <property type="entry name" value="Methyltransf_5"/>
    <property type="match status" value="1"/>
</dbReference>
<dbReference type="InterPro" id="IPR002903">
    <property type="entry name" value="RsmH"/>
</dbReference>
<dbReference type="PIRSF" id="PIRSF004486">
    <property type="entry name" value="MraW"/>
    <property type="match status" value="1"/>
</dbReference>
<evidence type="ECO:0000256" key="7">
    <source>
        <dbReference type="HAMAP-Rule" id="MF_01007"/>
    </source>
</evidence>
<reference evidence="9 10" key="1">
    <citation type="submission" date="2016-11" db="EMBL/GenBank/DDBJ databases">
        <authorList>
            <person name="Jaros S."/>
            <person name="Januszkiewicz K."/>
            <person name="Wedrychowicz H."/>
        </authorList>
    </citation>
    <scope>NUCLEOTIDE SEQUENCE [LARGE SCALE GENOMIC DNA]</scope>
    <source>
        <strain evidence="9 10">DSM 10502</strain>
    </source>
</reference>
<dbReference type="AlphaFoldDB" id="A0A1M4T756"/>
<organism evidence="9 10">
    <name type="scientific">Schwartzia succinivorans DSM 10502</name>
    <dbReference type="NCBI Taxonomy" id="1123243"/>
    <lineage>
        <taxon>Bacteria</taxon>
        <taxon>Bacillati</taxon>
        <taxon>Bacillota</taxon>
        <taxon>Negativicutes</taxon>
        <taxon>Selenomonadales</taxon>
        <taxon>Selenomonadaceae</taxon>
        <taxon>Schwartzia</taxon>
    </lineage>
</organism>
<gene>
    <name evidence="7" type="primary">rsmH</name>
    <name evidence="9" type="ORF">SAMN02745190_00390</name>
</gene>
<evidence type="ECO:0000256" key="5">
    <source>
        <dbReference type="ARBA" id="ARBA00022679"/>
    </source>
</evidence>